<evidence type="ECO:0000256" key="1">
    <source>
        <dbReference type="SAM" id="Coils"/>
    </source>
</evidence>
<feature type="region of interest" description="Disordered" evidence="2">
    <location>
        <begin position="398"/>
        <end position="486"/>
    </location>
</feature>
<proteinExistence type="predicted"/>
<keyword evidence="1" id="KW-0175">Coiled coil</keyword>
<dbReference type="AlphaFoldDB" id="F4RJH5"/>
<feature type="compositionally biased region" description="Basic and acidic residues" evidence="2">
    <location>
        <begin position="112"/>
        <end position="127"/>
    </location>
</feature>
<feature type="coiled-coil region" evidence="1">
    <location>
        <begin position="173"/>
        <end position="206"/>
    </location>
</feature>
<evidence type="ECO:0000313" key="4">
    <source>
        <dbReference type="Proteomes" id="UP000001072"/>
    </source>
</evidence>
<name>F4RJH5_MELLP</name>
<dbReference type="RefSeq" id="XP_007409400.1">
    <property type="nucleotide sequence ID" value="XM_007409338.1"/>
</dbReference>
<feature type="compositionally biased region" description="Basic and acidic residues" evidence="2">
    <location>
        <begin position="88"/>
        <end position="98"/>
    </location>
</feature>
<feature type="compositionally biased region" description="Polar residues" evidence="2">
    <location>
        <begin position="16"/>
        <end position="39"/>
    </location>
</feature>
<protein>
    <submittedName>
        <fullName evidence="3">Uncharacterized protein</fullName>
    </submittedName>
</protein>
<organism evidence="4">
    <name type="scientific">Melampsora larici-populina (strain 98AG31 / pathotype 3-4-7)</name>
    <name type="common">Poplar leaf rust fungus</name>
    <dbReference type="NCBI Taxonomy" id="747676"/>
    <lineage>
        <taxon>Eukaryota</taxon>
        <taxon>Fungi</taxon>
        <taxon>Dikarya</taxon>
        <taxon>Basidiomycota</taxon>
        <taxon>Pucciniomycotina</taxon>
        <taxon>Pucciniomycetes</taxon>
        <taxon>Pucciniales</taxon>
        <taxon>Melampsoraceae</taxon>
        <taxon>Melampsora</taxon>
    </lineage>
</organism>
<feature type="compositionally biased region" description="Basic and acidic residues" evidence="2">
    <location>
        <begin position="41"/>
        <end position="55"/>
    </location>
</feature>
<dbReference type="GeneID" id="18922732"/>
<dbReference type="HOGENOM" id="CLU_046163_0_0_1"/>
<sequence length="486" mass="54413">MTNINLGNITLRMSALTPSGNSNNDPAVNGSLTTNTTGNAEIDKRKETETDKNKDTSQSANSSGTGAKGKEANPPEKTITSNQGNKQKGKEQPEKNSEEQPSSTQKSHSKKRDNIEDSISRMERDFCEYFGAAPPKLPKIKKIQRVEENQTQGPNQATPSKDSPFDFDEETRKKKLEEAYARLEEINKMKEELQTIINLIKSQEKSAIDLTDSHTDKTHSPNSSSALVEGGLSFDLTKAPDASSFSLPIYFHKNMQALQGSLPLTVFNKSWQQAASDTHTEYKKSDKDNDKYRGHPVPSEWTQSRYNWTENMDNLITTCREVYKYIGFADSMEIHKKRVMTIFKQQRSWVVAFRYDLTVRKAVFAIRNPGASVPNPALEPTGLLDEIYYSARAQNDLVTSDNPYRTGGPKFGKNPYSDITTDLPTSQASYQANSQASSSSGPQRVTPYTKGPSLYGNYKGRNFNANYKRPETGKKDYKGKGKEKKE</sequence>
<evidence type="ECO:0000256" key="2">
    <source>
        <dbReference type="SAM" id="MobiDB-lite"/>
    </source>
</evidence>
<reference evidence="4" key="1">
    <citation type="journal article" date="2011" name="Proc. Natl. Acad. Sci. U.S.A.">
        <title>Obligate biotrophy features unraveled by the genomic analysis of rust fungi.</title>
        <authorList>
            <person name="Duplessis S."/>
            <person name="Cuomo C.A."/>
            <person name="Lin Y.-C."/>
            <person name="Aerts A."/>
            <person name="Tisserant E."/>
            <person name="Veneault-Fourrey C."/>
            <person name="Joly D.L."/>
            <person name="Hacquard S."/>
            <person name="Amselem J."/>
            <person name="Cantarel B.L."/>
            <person name="Chiu R."/>
            <person name="Coutinho P.M."/>
            <person name="Feau N."/>
            <person name="Field M."/>
            <person name="Frey P."/>
            <person name="Gelhaye E."/>
            <person name="Goldberg J."/>
            <person name="Grabherr M.G."/>
            <person name="Kodira C.D."/>
            <person name="Kohler A."/>
            <person name="Kuees U."/>
            <person name="Lindquist E.A."/>
            <person name="Lucas S.M."/>
            <person name="Mago R."/>
            <person name="Mauceli E."/>
            <person name="Morin E."/>
            <person name="Murat C."/>
            <person name="Pangilinan J.L."/>
            <person name="Park R."/>
            <person name="Pearson M."/>
            <person name="Quesneville H."/>
            <person name="Rouhier N."/>
            <person name="Sakthikumar S."/>
            <person name="Salamov A.A."/>
            <person name="Schmutz J."/>
            <person name="Selles B."/>
            <person name="Shapiro H."/>
            <person name="Tanguay P."/>
            <person name="Tuskan G.A."/>
            <person name="Henrissat B."/>
            <person name="Van de Peer Y."/>
            <person name="Rouze P."/>
            <person name="Ellis J.G."/>
            <person name="Dodds P.N."/>
            <person name="Schein J.E."/>
            <person name="Zhong S."/>
            <person name="Hamelin R.C."/>
            <person name="Grigoriev I.V."/>
            <person name="Szabo L.J."/>
            <person name="Martin F."/>
        </authorList>
    </citation>
    <scope>NUCLEOTIDE SEQUENCE [LARGE SCALE GENOMIC DNA]</scope>
    <source>
        <strain evidence="4">98AG31 / pathotype 3-4-7</strain>
    </source>
</reference>
<keyword evidence="4" id="KW-1185">Reference proteome</keyword>
<feature type="compositionally biased region" description="Polar residues" evidence="2">
    <location>
        <begin position="56"/>
        <end position="65"/>
    </location>
</feature>
<dbReference type="KEGG" id="mlr:MELLADRAFT_105834"/>
<feature type="region of interest" description="Disordered" evidence="2">
    <location>
        <begin position="1"/>
        <end position="168"/>
    </location>
</feature>
<dbReference type="EMBL" id="GL883104">
    <property type="protein sequence ID" value="EGG07493.1"/>
    <property type="molecule type" value="Genomic_DNA"/>
</dbReference>
<feature type="compositionally biased region" description="Low complexity" evidence="2">
    <location>
        <begin position="426"/>
        <end position="440"/>
    </location>
</feature>
<feature type="compositionally biased region" description="Polar residues" evidence="2">
    <location>
        <begin position="149"/>
        <end position="161"/>
    </location>
</feature>
<gene>
    <name evidence="3" type="ORF">MELLADRAFT_105834</name>
</gene>
<evidence type="ECO:0000313" key="3">
    <source>
        <dbReference type="EMBL" id="EGG07493.1"/>
    </source>
</evidence>
<dbReference type="VEuPathDB" id="FungiDB:MELLADRAFT_105834"/>
<feature type="compositionally biased region" description="Basic and acidic residues" evidence="2">
    <location>
        <begin position="468"/>
        <end position="486"/>
    </location>
</feature>
<dbReference type="Proteomes" id="UP000001072">
    <property type="component" value="Unassembled WGS sequence"/>
</dbReference>
<dbReference type="InParanoid" id="F4RJH5"/>
<accession>F4RJH5</accession>